<dbReference type="InterPro" id="IPR036365">
    <property type="entry name" value="PGBD-like_sf"/>
</dbReference>
<keyword evidence="2" id="KW-1133">Transmembrane helix</keyword>
<dbReference type="InterPro" id="IPR001309">
    <property type="entry name" value="Pept_C14_p20"/>
</dbReference>
<dbReference type="InterPro" id="IPR029030">
    <property type="entry name" value="Caspase-like_dom_sf"/>
</dbReference>
<comment type="caution">
    <text evidence="4">The sequence shown here is derived from an EMBL/GenBank/DDBJ whole genome shotgun (WGS) entry which is preliminary data.</text>
</comment>
<dbReference type="PANTHER" id="PTHR22576">
    <property type="entry name" value="MUCOSA ASSOCIATED LYMPHOID TISSUE LYMPHOMA TRANSLOCATION PROTEIN 1/PARACASPASE"/>
    <property type="match status" value="1"/>
</dbReference>
<dbReference type="SUPFAM" id="SSF47090">
    <property type="entry name" value="PGBD-like"/>
    <property type="match status" value="1"/>
</dbReference>
<proteinExistence type="predicted"/>
<protein>
    <submittedName>
        <fullName evidence="4">Peptidase</fullName>
    </submittedName>
</protein>
<feature type="domain" description="Caspase family p20" evidence="3">
    <location>
        <begin position="40"/>
        <end position="115"/>
    </location>
</feature>
<reference evidence="5" key="1">
    <citation type="submission" date="2018-07" db="EMBL/GenBank/DDBJ databases">
        <authorList>
            <person name="Safronova V.I."/>
            <person name="Chirak E.R."/>
            <person name="Sazanova A.L."/>
        </authorList>
    </citation>
    <scope>NUCLEOTIDE SEQUENCE [LARGE SCALE GENOMIC DNA]</scope>
    <source>
        <strain evidence="5">RCAM04685</strain>
    </source>
</reference>
<dbReference type="Gene3D" id="3.40.50.1460">
    <property type="match status" value="1"/>
</dbReference>
<evidence type="ECO:0000259" key="3">
    <source>
        <dbReference type="PROSITE" id="PS50208"/>
    </source>
</evidence>
<accession>A0A370L886</accession>
<dbReference type="SUPFAM" id="SSF52129">
    <property type="entry name" value="Caspase-like"/>
    <property type="match status" value="1"/>
</dbReference>
<dbReference type="PROSITE" id="PS50208">
    <property type="entry name" value="CASPASE_P20"/>
    <property type="match status" value="1"/>
</dbReference>
<evidence type="ECO:0000313" key="4">
    <source>
        <dbReference type="EMBL" id="RDJ26255.1"/>
    </source>
</evidence>
<dbReference type="AlphaFoldDB" id="A0A370L886"/>
<feature type="compositionally biased region" description="Basic and acidic residues" evidence="1">
    <location>
        <begin position="502"/>
        <end position="522"/>
    </location>
</feature>
<dbReference type="InterPro" id="IPR052039">
    <property type="entry name" value="Caspase-related_regulators"/>
</dbReference>
<dbReference type="Proteomes" id="UP000255207">
    <property type="component" value="Unassembled WGS sequence"/>
</dbReference>
<organism evidence="4 5">
    <name type="scientific">Bosea caraganae</name>
    <dbReference type="NCBI Taxonomy" id="2763117"/>
    <lineage>
        <taxon>Bacteria</taxon>
        <taxon>Pseudomonadati</taxon>
        <taxon>Pseudomonadota</taxon>
        <taxon>Alphaproteobacteria</taxon>
        <taxon>Hyphomicrobiales</taxon>
        <taxon>Boseaceae</taxon>
        <taxon>Bosea</taxon>
    </lineage>
</organism>
<keyword evidence="5" id="KW-1185">Reference proteome</keyword>
<evidence type="ECO:0000256" key="1">
    <source>
        <dbReference type="SAM" id="MobiDB-lite"/>
    </source>
</evidence>
<dbReference type="InterPro" id="IPR011600">
    <property type="entry name" value="Pept_C14_caspase"/>
</dbReference>
<name>A0A370L886_9HYPH</name>
<sequence>MAVKTVVAFWLSAFRAGIVVILGALLCLAGFALPAAAAPDRRVALVIGNGAYTSVTQLPNPLRDAKAVSASLKRLGFEVVEGYDLKMDEMTAVVRDFAQKLDGSKAGLVYYAGHGIAVGDENYLLPVDISLKSEADLDFKAVNVQLILRQMQRDERVNIVILDACRDNPFVAQLAGKSRSVSRGLSSIETQSASGILIAFATDPRAVALDGDKDGNSPFTSALLRHIETPDVSITTVMDRVRADVWESTNKKQKPWTNSSIIGEFKMNPTLKLAAVDPSVQMASQGGAGAAAIGAAGAAAIAAVPAVQGLDRSQIDVKMWESAERGNSTADYRAYLESFPTGQFAVFAKNRLAKLEEPAAAPTGGAANAAGASRLAVATDEALKAEAGNQQTETALKFAAKDRRELLTRLRVSGFKSAASGTFGAAQRKAITEWQKSRSVPPTGFFTASQVQALRLQTEAAYQAVLEAEKPAPKAAAKPQGQRKTRNAAPAQDEYVPTRRYTAREREYVGRDRSYEPDRYQRSQDNSAAAGAIGQFIGGAVLGGFGGGFRRR</sequence>
<evidence type="ECO:0000256" key="2">
    <source>
        <dbReference type="SAM" id="Phobius"/>
    </source>
</evidence>
<gene>
    <name evidence="4" type="ORF">DWE98_10530</name>
</gene>
<dbReference type="GO" id="GO:0004197">
    <property type="term" value="F:cysteine-type endopeptidase activity"/>
    <property type="evidence" value="ECO:0007669"/>
    <property type="project" value="InterPro"/>
</dbReference>
<evidence type="ECO:0000313" key="5">
    <source>
        <dbReference type="Proteomes" id="UP000255207"/>
    </source>
</evidence>
<dbReference type="EMBL" id="QQTP01000004">
    <property type="protein sequence ID" value="RDJ26255.1"/>
    <property type="molecule type" value="Genomic_DNA"/>
</dbReference>
<dbReference type="RefSeq" id="WP_114829197.1">
    <property type="nucleotide sequence ID" value="NZ_QQTO01000022.1"/>
</dbReference>
<dbReference type="OrthoDB" id="9816009at2"/>
<dbReference type="GO" id="GO:0006508">
    <property type="term" value="P:proteolysis"/>
    <property type="evidence" value="ECO:0007669"/>
    <property type="project" value="InterPro"/>
</dbReference>
<keyword evidence="2" id="KW-0472">Membrane</keyword>
<feature type="region of interest" description="Disordered" evidence="1">
    <location>
        <begin position="471"/>
        <end position="527"/>
    </location>
</feature>
<dbReference type="Pfam" id="PF00656">
    <property type="entry name" value="Peptidase_C14"/>
    <property type="match status" value="1"/>
</dbReference>
<feature type="transmembrane region" description="Helical" evidence="2">
    <location>
        <begin position="528"/>
        <end position="549"/>
    </location>
</feature>
<dbReference type="PANTHER" id="PTHR22576:SF37">
    <property type="entry name" value="MUCOSA-ASSOCIATED LYMPHOID TISSUE LYMPHOMA TRANSLOCATION PROTEIN 1"/>
    <property type="match status" value="1"/>
</dbReference>
<keyword evidence="2" id="KW-0812">Transmembrane</keyword>